<evidence type="ECO:0000313" key="2">
    <source>
        <dbReference type="Proteomes" id="UP000231279"/>
    </source>
</evidence>
<reference evidence="2" key="1">
    <citation type="journal article" date="2018" name="Gigascience">
        <title>Genome assembly of the Pink Ipe (Handroanthus impetiginosus, Bignoniaceae), a highly valued, ecologically keystone Neotropical timber forest tree.</title>
        <authorList>
            <person name="Silva-Junior O.B."/>
            <person name="Grattapaglia D."/>
            <person name="Novaes E."/>
            <person name="Collevatti R.G."/>
        </authorList>
    </citation>
    <scope>NUCLEOTIDE SEQUENCE [LARGE SCALE GENOMIC DNA]</scope>
    <source>
        <strain evidence="2">cv. UFG-1</strain>
    </source>
</reference>
<organism evidence="1 2">
    <name type="scientific">Handroanthus impetiginosus</name>
    <dbReference type="NCBI Taxonomy" id="429701"/>
    <lineage>
        <taxon>Eukaryota</taxon>
        <taxon>Viridiplantae</taxon>
        <taxon>Streptophyta</taxon>
        <taxon>Embryophyta</taxon>
        <taxon>Tracheophyta</taxon>
        <taxon>Spermatophyta</taxon>
        <taxon>Magnoliopsida</taxon>
        <taxon>eudicotyledons</taxon>
        <taxon>Gunneridae</taxon>
        <taxon>Pentapetalae</taxon>
        <taxon>asterids</taxon>
        <taxon>lamiids</taxon>
        <taxon>Lamiales</taxon>
        <taxon>Bignoniaceae</taxon>
        <taxon>Crescentiina</taxon>
        <taxon>Tabebuia alliance</taxon>
        <taxon>Handroanthus</taxon>
    </lineage>
</organism>
<protein>
    <recommendedName>
        <fullName evidence="3">GAG-pre-integrase domain-containing protein</fullName>
    </recommendedName>
</protein>
<dbReference type="Proteomes" id="UP000231279">
    <property type="component" value="Unassembled WGS sequence"/>
</dbReference>
<sequence length="177" mass="20252">MEELCLTDNATTHTILRNEKYFSCLVMKEANVNTISGSTKLIEGFGKANILLPGETKFVIDDALFSSKSQRNLLSFKDIGQNGYHIETINDQNIEYLHITRVISGKKYVLKKLPAFFSELYYTSISIIETHAVVNQKFTDPNIFTIWHDQLGHPGLIMMRRIIENSHGHPLMNQKIH</sequence>
<dbReference type="OrthoDB" id="1692260at2759"/>
<evidence type="ECO:0008006" key="3">
    <source>
        <dbReference type="Google" id="ProtNLM"/>
    </source>
</evidence>
<comment type="caution">
    <text evidence="1">The sequence shown here is derived from an EMBL/GenBank/DDBJ whole genome shotgun (WGS) entry which is preliminary data.</text>
</comment>
<evidence type="ECO:0000313" key="1">
    <source>
        <dbReference type="EMBL" id="PIN04101.1"/>
    </source>
</evidence>
<accession>A0A2G9GFN6</accession>
<proteinExistence type="predicted"/>
<dbReference type="AlphaFoldDB" id="A0A2G9GFN6"/>
<dbReference type="EMBL" id="NKXS01005276">
    <property type="protein sequence ID" value="PIN04101.1"/>
    <property type="molecule type" value="Genomic_DNA"/>
</dbReference>
<name>A0A2G9GFN6_9LAMI</name>
<gene>
    <name evidence="1" type="ORF">CDL12_23366</name>
</gene>
<keyword evidence="2" id="KW-1185">Reference proteome</keyword>